<dbReference type="Pfam" id="PF00069">
    <property type="entry name" value="Pkinase"/>
    <property type="match status" value="1"/>
</dbReference>
<evidence type="ECO:0000259" key="5">
    <source>
        <dbReference type="PROSITE" id="PS50011"/>
    </source>
</evidence>
<dbReference type="AlphaFoldDB" id="A0A485KGJ5"/>
<dbReference type="InterPro" id="IPR008271">
    <property type="entry name" value="Ser/Thr_kinase_AS"/>
</dbReference>
<evidence type="ECO:0000313" key="6">
    <source>
        <dbReference type="EMBL" id="KAF0713386.1"/>
    </source>
</evidence>
<keyword evidence="4" id="KW-0812">Transmembrane</keyword>
<protein>
    <submittedName>
        <fullName evidence="7">Aste57867_4370 protein</fullName>
    </submittedName>
</protein>
<evidence type="ECO:0000256" key="1">
    <source>
        <dbReference type="ARBA" id="ARBA00022741"/>
    </source>
</evidence>
<dbReference type="Proteomes" id="UP000332933">
    <property type="component" value="Unassembled WGS sequence"/>
</dbReference>
<dbReference type="GO" id="GO:0005524">
    <property type="term" value="F:ATP binding"/>
    <property type="evidence" value="ECO:0007669"/>
    <property type="project" value="UniProtKB-UniRule"/>
</dbReference>
<keyword evidence="2 3" id="KW-0067">ATP-binding</keyword>
<name>A0A485KGJ5_9STRA</name>
<dbReference type="PROSITE" id="PS00107">
    <property type="entry name" value="PROTEIN_KINASE_ATP"/>
    <property type="match status" value="1"/>
</dbReference>
<gene>
    <name evidence="7" type="primary">Aste57867_4370</name>
    <name evidence="6" type="ORF">As57867_004358</name>
    <name evidence="7" type="ORF">ASTE57867_4370</name>
</gene>
<feature type="binding site" evidence="3">
    <location>
        <position position="437"/>
    </location>
    <ligand>
        <name>ATP</name>
        <dbReference type="ChEBI" id="CHEBI:30616"/>
    </ligand>
</feature>
<dbReference type="EMBL" id="VJMH01001058">
    <property type="protein sequence ID" value="KAF0713386.1"/>
    <property type="molecule type" value="Genomic_DNA"/>
</dbReference>
<sequence length="696" mass="76398">MVQSAIRATPAPPTSPANECPYAGGNTLIADKTLCPANASHGLCVVDSDCRVVADNTYVNIGDLTTMDVNVTSLRLWPATPGGALFLYPNSILPDRIQSISIDGFSELDMLGFQWPRKLLALTYNLTGNQSYTYEVPGLISNFTIAADYITREVVLSTGLKFLKVFPGSEWSNMDCRGVSQVYVARPHIKLNDMVVIAGQLSIKIHAEALKSVTCPCEMNLSLANISSWSMDNETFATLNQASFTTTALDIPLGGPQKLYTTSPATSISTPSSDCNNSGDRLKELWSNRSSLPERPKYFVCVTGGQSMKHMSLVLTWPLDPSTIPAPQIVTPSPTMPRLSAGSKFTWTIVGVAIGSAVVLLSAVAFYLLRIRPRRRQRDTTDVVELSLDDESQLKMHDLELIRLNDKDLTLTRVVGSGAFATVWLGAYHDQLVAVKKLHTAKVTVGQLQAFVVEIHLMNTFESPYLVKLVGAAWHLPMDLKCVMEWMDGGDLRDYLATHSPATFSWADKMEHIRHIVEGLAYLHSLGIIHRDLKSRNILLDSTKGTKLTDFGVSKVDMQATMTLMVGTCRWMAPEVMQEKDYTVAADMFSFGASTSSSLEMDLTGRVGCILSEFSTHQIPYEEVKNPTTGEPMADTGIMFKVADGSLKPSFSPDCPDWIRTLAMKCLHLVPDERPTAIQVAHVIRTELKNTSNGTT</sequence>
<dbReference type="PROSITE" id="PS00108">
    <property type="entry name" value="PROTEIN_KINASE_ST"/>
    <property type="match status" value="1"/>
</dbReference>
<reference evidence="6" key="2">
    <citation type="submission" date="2019-06" db="EMBL/GenBank/DDBJ databases">
        <title>Genomics analysis of Aphanomyces spp. identifies a new class of oomycete effector associated with host adaptation.</title>
        <authorList>
            <person name="Gaulin E."/>
        </authorList>
    </citation>
    <scope>NUCLEOTIDE SEQUENCE</scope>
    <source>
        <strain evidence="6">CBS 578.67</strain>
    </source>
</reference>
<dbReference type="PANTHER" id="PTHR44329:SF214">
    <property type="entry name" value="PROTEIN KINASE DOMAIN-CONTAINING PROTEIN"/>
    <property type="match status" value="1"/>
</dbReference>
<dbReference type="PROSITE" id="PS50011">
    <property type="entry name" value="PROTEIN_KINASE_DOM"/>
    <property type="match status" value="1"/>
</dbReference>
<dbReference type="OrthoDB" id="164695at2759"/>
<keyword evidence="1 3" id="KW-0547">Nucleotide-binding</keyword>
<dbReference type="SUPFAM" id="SSF56112">
    <property type="entry name" value="Protein kinase-like (PK-like)"/>
    <property type="match status" value="1"/>
</dbReference>
<evidence type="ECO:0000256" key="4">
    <source>
        <dbReference type="SAM" id="Phobius"/>
    </source>
</evidence>
<feature type="domain" description="Protein kinase" evidence="5">
    <location>
        <begin position="409"/>
        <end position="685"/>
    </location>
</feature>
<dbReference type="InterPro" id="IPR017441">
    <property type="entry name" value="Protein_kinase_ATP_BS"/>
</dbReference>
<dbReference type="PANTHER" id="PTHR44329">
    <property type="entry name" value="SERINE/THREONINE-PROTEIN KINASE TNNI3K-RELATED"/>
    <property type="match status" value="1"/>
</dbReference>
<accession>A0A485KGJ5</accession>
<keyword evidence="4" id="KW-0472">Membrane</keyword>
<dbReference type="Gene3D" id="1.10.510.10">
    <property type="entry name" value="Transferase(Phosphotransferase) domain 1"/>
    <property type="match status" value="1"/>
</dbReference>
<keyword evidence="4" id="KW-1133">Transmembrane helix</keyword>
<organism evidence="7 8">
    <name type="scientific">Aphanomyces stellatus</name>
    <dbReference type="NCBI Taxonomy" id="120398"/>
    <lineage>
        <taxon>Eukaryota</taxon>
        <taxon>Sar</taxon>
        <taxon>Stramenopiles</taxon>
        <taxon>Oomycota</taxon>
        <taxon>Saprolegniomycetes</taxon>
        <taxon>Saprolegniales</taxon>
        <taxon>Verrucalvaceae</taxon>
        <taxon>Aphanomyces</taxon>
    </lineage>
</organism>
<reference evidence="7 8" key="1">
    <citation type="submission" date="2019-03" db="EMBL/GenBank/DDBJ databases">
        <authorList>
            <person name="Gaulin E."/>
            <person name="Dumas B."/>
        </authorList>
    </citation>
    <scope>NUCLEOTIDE SEQUENCE [LARGE SCALE GENOMIC DNA]</scope>
    <source>
        <strain evidence="7">CBS 568.67</strain>
    </source>
</reference>
<proteinExistence type="predicted"/>
<dbReference type="InterPro" id="IPR051681">
    <property type="entry name" value="Ser/Thr_Kinases-Pseudokinases"/>
</dbReference>
<evidence type="ECO:0000313" key="7">
    <source>
        <dbReference type="EMBL" id="VFT81484.1"/>
    </source>
</evidence>
<evidence type="ECO:0000256" key="3">
    <source>
        <dbReference type="PROSITE-ProRule" id="PRU10141"/>
    </source>
</evidence>
<dbReference type="InterPro" id="IPR011009">
    <property type="entry name" value="Kinase-like_dom_sf"/>
</dbReference>
<dbReference type="Gene3D" id="3.30.200.20">
    <property type="entry name" value="Phosphorylase Kinase, domain 1"/>
    <property type="match status" value="1"/>
</dbReference>
<feature type="transmembrane region" description="Helical" evidence="4">
    <location>
        <begin position="345"/>
        <end position="369"/>
    </location>
</feature>
<evidence type="ECO:0000313" key="8">
    <source>
        <dbReference type="Proteomes" id="UP000332933"/>
    </source>
</evidence>
<dbReference type="GO" id="GO:0004674">
    <property type="term" value="F:protein serine/threonine kinase activity"/>
    <property type="evidence" value="ECO:0007669"/>
    <property type="project" value="TreeGrafter"/>
</dbReference>
<dbReference type="EMBL" id="CAADRA010001058">
    <property type="protein sequence ID" value="VFT81484.1"/>
    <property type="molecule type" value="Genomic_DNA"/>
</dbReference>
<dbReference type="InterPro" id="IPR000719">
    <property type="entry name" value="Prot_kinase_dom"/>
</dbReference>
<evidence type="ECO:0000256" key="2">
    <source>
        <dbReference type="ARBA" id="ARBA00022840"/>
    </source>
</evidence>
<dbReference type="SMART" id="SM00220">
    <property type="entry name" value="S_TKc"/>
    <property type="match status" value="1"/>
</dbReference>
<keyword evidence="8" id="KW-1185">Reference proteome</keyword>